<comment type="caution">
    <text evidence="2">The sequence shown here is derived from an EMBL/GenBank/DDBJ whole genome shotgun (WGS) entry which is preliminary data.</text>
</comment>
<dbReference type="AlphaFoldDB" id="A0A841GU77"/>
<name>A0A841GU77_9BACT</name>
<evidence type="ECO:0000313" key="3">
    <source>
        <dbReference type="Proteomes" id="UP000582837"/>
    </source>
</evidence>
<proteinExistence type="predicted"/>
<organism evidence="2 3">
    <name type="scientific">Longimicrobium terrae</name>
    <dbReference type="NCBI Taxonomy" id="1639882"/>
    <lineage>
        <taxon>Bacteria</taxon>
        <taxon>Pseudomonadati</taxon>
        <taxon>Gemmatimonadota</taxon>
        <taxon>Longimicrobiia</taxon>
        <taxon>Longimicrobiales</taxon>
        <taxon>Longimicrobiaceae</taxon>
        <taxon>Longimicrobium</taxon>
    </lineage>
</organism>
<keyword evidence="3" id="KW-1185">Reference proteome</keyword>
<gene>
    <name evidence="2" type="ORF">HNQ61_000479</name>
</gene>
<keyword evidence="1" id="KW-1133">Transmembrane helix</keyword>
<dbReference type="Proteomes" id="UP000582837">
    <property type="component" value="Unassembled WGS sequence"/>
</dbReference>
<sequence length="80" mass="8749">MNLALGLLLLAGSGLLASLWWWPGDDPHGGVFALLGAIWILPPATLLLATAGAIRRRWRAWWVFPLLALLYISTFLLGVL</sequence>
<protein>
    <submittedName>
        <fullName evidence="2">Uncharacterized protein</fullName>
    </submittedName>
</protein>
<feature type="transmembrane region" description="Helical" evidence="1">
    <location>
        <begin position="32"/>
        <end position="54"/>
    </location>
</feature>
<dbReference type="RefSeq" id="WP_183685448.1">
    <property type="nucleotide sequence ID" value="NZ_JABDTL010000001.1"/>
</dbReference>
<reference evidence="2 3" key="1">
    <citation type="submission" date="2020-08" db="EMBL/GenBank/DDBJ databases">
        <title>Genomic Encyclopedia of Type Strains, Phase IV (KMG-IV): sequencing the most valuable type-strain genomes for metagenomic binning, comparative biology and taxonomic classification.</title>
        <authorList>
            <person name="Goeker M."/>
        </authorList>
    </citation>
    <scope>NUCLEOTIDE SEQUENCE [LARGE SCALE GENOMIC DNA]</scope>
    <source>
        <strain evidence="2 3">DSM 29007</strain>
    </source>
</reference>
<evidence type="ECO:0000313" key="2">
    <source>
        <dbReference type="EMBL" id="MBB6068868.1"/>
    </source>
</evidence>
<keyword evidence="1" id="KW-0472">Membrane</keyword>
<dbReference type="EMBL" id="JACHIA010000001">
    <property type="protein sequence ID" value="MBB6068868.1"/>
    <property type="molecule type" value="Genomic_DNA"/>
</dbReference>
<accession>A0A841GU77</accession>
<evidence type="ECO:0000256" key="1">
    <source>
        <dbReference type="SAM" id="Phobius"/>
    </source>
</evidence>
<keyword evidence="1" id="KW-0812">Transmembrane</keyword>
<feature type="transmembrane region" description="Helical" evidence="1">
    <location>
        <begin position="61"/>
        <end position="79"/>
    </location>
</feature>